<dbReference type="InterPro" id="IPR005467">
    <property type="entry name" value="His_kinase_dom"/>
</dbReference>
<proteinExistence type="predicted"/>
<dbReference type="Gene3D" id="3.30.565.10">
    <property type="entry name" value="Histidine kinase-like ATPase, C-terminal domain"/>
    <property type="match status" value="1"/>
</dbReference>
<evidence type="ECO:0000256" key="2">
    <source>
        <dbReference type="ARBA" id="ARBA00004370"/>
    </source>
</evidence>
<dbReference type="GeneID" id="83156162"/>
<dbReference type="OrthoDB" id="9762826at2"/>
<dbReference type="PRINTS" id="PR00344">
    <property type="entry name" value="BCTRLSENSOR"/>
</dbReference>
<evidence type="ECO:0000256" key="3">
    <source>
        <dbReference type="ARBA" id="ARBA00012438"/>
    </source>
</evidence>
<evidence type="ECO:0000256" key="4">
    <source>
        <dbReference type="ARBA" id="ARBA00022553"/>
    </source>
</evidence>
<dbReference type="InterPro" id="IPR003661">
    <property type="entry name" value="HisK_dim/P_dom"/>
</dbReference>
<dbReference type="SMART" id="SM00304">
    <property type="entry name" value="HAMP"/>
    <property type="match status" value="1"/>
</dbReference>
<dbReference type="SUPFAM" id="SSF158472">
    <property type="entry name" value="HAMP domain-like"/>
    <property type="match status" value="1"/>
</dbReference>
<evidence type="ECO:0000256" key="7">
    <source>
        <dbReference type="ARBA" id="ARBA00023012"/>
    </source>
</evidence>
<dbReference type="Pfam" id="PF00672">
    <property type="entry name" value="HAMP"/>
    <property type="match status" value="1"/>
</dbReference>
<dbReference type="RefSeq" id="WP_015558451.1">
    <property type="nucleotide sequence ID" value="NC_021039.1"/>
</dbReference>
<dbReference type="PROSITE" id="PS50109">
    <property type="entry name" value="HIS_KIN"/>
    <property type="match status" value="1"/>
</dbReference>
<dbReference type="GO" id="GO:0016020">
    <property type="term" value="C:membrane"/>
    <property type="evidence" value="ECO:0007669"/>
    <property type="project" value="UniProtKB-SubCell"/>
</dbReference>
<dbReference type="AlphaFoldDB" id="D4LD49"/>
<feature type="transmembrane region" description="Helical" evidence="9">
    <location>
        <begin position="6"/>
        <end position="28"/>
    </location>
</feature>
<evidence type="ECO:0000256" key="5">
    <source>
        <dbReference type="ARBA" id="ARBA00022679"/>
    </source>
</evidence>
<keyword evidence="9" id="KW-0812">Transmembrane</keyword>
<evidence type="ECO:0000256" key="9">
    <source>
        <dbReference type="SAM" id="Phobius"/>
    </source>
</evidence>
<evidence type="ECO:0000259" key="11">
    <source>
        <dbReference type="PROSITE" id="PS50885"/>
    </source>
</evidence>
<dbReference type="EMBL" id="FP929052">
    <property type="protein sequence ID" value="CBL17544.1"/>
    <property type="molecule type" value="Genomic_DNA"/>
</dbReference>
<comment type="catalytic activity">
    <reaction evidence="1">
        <text>ATP + protein L-histidine = ADP + protein N-phospho-L-histidine.</text>
        <dbReference type="EC" id="2.7.13.3"/>
    </reaction>
</comment>
<dbReference type="FunFam" id="3.30.565.10:FF:000006">
    <property type="entry name" value="Sensor histidine kinase WalK"/>
    <property type="match status" value="1"/>
</dbReference>
<keyword evidence="6 12" id="KW-0418">Kinase</keyword>
<accession>D4LD49</accession>
<dbReference type="SMART" id="SM00387">
    <property type="entry name" value="HATPase_c"/>
    <property type="match status" value="1"/>
</dbReference>
<dbReference type="PANTHER" id="PTHR43711">
    <property type="entry name" value="TWO-COMPONENT HISTIDINE KINASE"/>
    <property type="match status" value="1"/>
</dbReference>
<dbReference type="HOGENOM" id="CLU_000445_89_6_9"/>
<dbReference type="InterPro" id="IPR003660">
    <property type="entry name" value="HAMP_dom"/>
</dbReference>
<keyword evidence="7" id="KW-0902">Two-component regulatory system</keyword>
<keyword evidence="9" id="KW-1133">Transmembrane helix</keyword>
<feature type="domain" description="Histidine kinase" evidence="10">
    <location>
        <begin position="245"/>
        <end position="461"/>
    </location>
</feature>
<dbReference type="SUPFAM" id="SSF47384">
    <property type="entry name" value="Homodimeric domain of signal transducing histidine kinase"/>
    <property type="match status" value="1"/>
</dbReference>
<dbReference type="InterPro" id="IPR036097">
    <property type="entry name" value="HisK_dim/P_sf"/>
</dbReference>
<keyword evidence="13" id="KW-1185">Reference proteome</keyword>
<dbReference type="EC" id="2.7.13.3" evidence="3"/>
<dbReference type="FunFam" id="1.10.287.130:FF:000001">
    <property type="entry name" value="Two-component sensor histidine kinase"/>
    <property type="match status" value="1"/>
</dbReference>
<reference evidence="12" key="1">
    <citation type="submission" date="2010-03" db="EMBL/GenBank/DDBJ databases">
        <title>The genome sequence of Ruminococcus sp. 18P13.</title>
        <authorList>
            <consortium name="metaHIT consortium -- http://www.metahit.eu/"/>
            <person name="Pajon A."/>
            <person name="Turner K."/>
            <person name="Parkhill J."/>
            <person name="Bernalier A."/>
        </authorList>
    </citation>
    <scope>NUCLEOTIDE SEQUENCE [LARGE SCALE GENOMIC DNA]</scope>
    <source>
        <strain evidence="12">Type strain: 18P13</strain>
    </source>
</reference>
<dbReference type="Gene3D" id="1.10.287.130">
    <property type="match status" value="1"/>
</dbReference>
<dbReference type="Proteomes" id="UP000007054">
    <property type="component" value="Chromosome"/>
</dbReference>
<dbReference type="CDD" id="cd00082">
    <property type="entry name" value="HisKA"/>
    <property type="match status" value="1"/>
</dbReference>
<dbReference type="CDD" id="cd06225">
    <property type="entry name" value="HAMP"/>
    <property type="match status" value="1"/>
</dbReference>
<dbReference type="KEGG" id="rch:RUM_14370"/>
<feature type="domain" description="HAMP" evidence="11">
    <location>
        <begin position="185"/>
        <end position="237"/>
    </location>
</feature>
<dbReference type="InterPro" id="IPR036890">
    <property type="entry name" value="HATPase_C_sf"/>
</dbReference>
<organism evidence="12 13">
    <name type="scientific">Ruminococcus champanellensis (strain DSM 18848 / JCM 17042 / KCTC 15320 / 18P13)</name>
    <dbReference type="NCBI Taxonomy" id="213810"/>
    <lineage>
        <taxon>Bacteria</taxon>
        <taxon>Bacillati</taxon>
        <taxon>Bacillota</taxon>
        <taxon>Clostridia</taxon>
        <taxon>Eubacteriales</taxon>
        <taxon>Oscillospiraceae</taxon>
        <taxon>Ruminococcus</taxon>
    </lineage>
</organism>
<evidence type="ECO:0000259" key="10">
    <source>
        <dbReference type="PROSITE" id="PS50109"/>
    </source>
</evidence>
<dbReference type="GO" id="GO:0000155">
    <property type="term" value="F:phosphorelay sensor kinase activity"/>
    <property type="evidence" value="ECO:0007669"/>
    <property type="project" value="InterPro"/>
</dbReference>
<evidence type="ECO:0000313" key="12">
    <source>
        <dbReference type="EMBL" id="CBL17544.1"/>
    </source>
</evidence>
<dbReference type="STRING" id="213810.RUM_14370"/>
<dbReference type="PROSITE" id="PS50885">
    <property type="entry name" value="HAMP"/>
    <property type="match status" value="1"/>
</dbReference>
<keyword evidence="8 9" id="KW-0472">Membrane</keyword>
<keyword evidence="4" id="KW-0597">Phosphoprotein</keyword>
<feature type="transmembrane region" description="Helical" evidence="9">
    <location>
        <begin position="165"/>
        <end position="183"/>
    </location>
</feature>
<evidence type="ECO:0000256" key="1">
    <source>
        <dbReference type="ARBA" id="ARBA00000085"/>
    </source>
</evidence>
<evidence type="ECO:0000256" key="6">
    <source>
        <dbReference type="ARBA" id="ARBA00022777"/>
    </source>
</evidence>
<dbReference type="SUPFAM" id="SSF55874">
    <property type="entry name" value="ATPase domain of HSP90 chaperone/DNA topoisomerase II/histidine kinase"/>
    <property type="match status" value="1"/>
</dbReference>
<dbReference type="PANTHER" id="PTHR43711:SF1">
    <property type="entry name" value="HISTIDINE KINASE 1"/>
    <property type="match status" value="1"/>
</dbReference>
<dbReference type="Pfam" id="PF02518">
    <property type="entry name" value="HATPase_c"/>
    <property type="match status" value="1"/>
</dbReference>
<reference evidence="12" key="2">
    <citation type="submission" date="2010-03" db="EMBL/GenBank/DDBJ databases">
        <authorList>
            <person name="Pajon A."/>
        </authorList>
    </citation>
    <scope>NUCLEOTIDE SEQUENCE</scope>
    <source>
        <strain evidence="12">Type strain: 18P13</strain>
    </source>
</reference>
<dbReference type="Gene3D" id="6.10.340.10">
    <property type="match status" value="1"/>
</dbReference>
<dbReference type="PATRIC" id="fig|213810.4.peg.1335"/>
<dbReference type="Pfam" id="PF00512">
    <property type="entry name" value="HisKA"/>
    <property type="match status" value="1"/>
</dbReference>
<dbReference type="InterPro" id="IPR004358">
    <property type="entry name" value="Sig_transdc_His_kin-like_C"/>
</dbReference>
<protein>
    <recommendedName>
        <fullName evidence="3">histidine kinase</fullName>
        <ecNumber evidence="3">2.7.13.3</ecNumber>
    </recommendedName>
</protein>
<dbReference type="BioCyc" id="RCHA213810:RUM_RS06980-MONOMER"/>
<dbReference type="InterPro" id="IPR003594">
    <property type="entry name" value="HATPase_dom"/>
</dbReference>
<name>D4LD49_RUMC1</name>
<dbReference type="InterPro" id="IPR050736">
    <property type="entry name" value="Sensor_HK_Regulatory"/>
</dbReference>
<keyword evidence="5" id="KW-0808">Transferase</keyword>
<comment type="subcellular location">
    <subcellularLocation>
        <location evidence="2">Membrane</location>
    </subcellularLocation>
</comment>
<evidence type="ECO:0000256" key="8">
    <source>
        <dbReference type="ARBA" id="ARBA00023136"/>
    </source>
</evidence>
<evidence type="ECO:0000313" key="13">
    <source>
        <dbReference type="Proteomes" id="UP000007054"/>
    </source>
</evidence>
<gene>
    <name evidence="12" type="ordered locus">RUM_14370</name>
</gene>
<sequence length="473" mass="53297">MALHFWCYFMFFILVVFLLLWGFQIIFLEKFYDRMKTSDIQKVAAHMLNIYGTENYEETYDELAYDNDLCIVVVDKYYRTVYSKDLMGNACLVHGFANYTSAFISQIRSSKTGTICGDIMNEHIRTNTLVYGTVIGTMDNPKGYLLLNTPLVPVGSTEAIIKRQLLIISAILLMLGLLLSIYLSRRLARPIASLTKSAKQMAKGNYNVQFDGGSYLELQQLAGALTYAAQEISRVDTLQRDLIANVSHDLRTPLTMMKAYAEMIRDLSGDNPVKRAEHLNIIIEETDRLALMVNDILDLSKLESGGLALTPSTFGIRAKLSEIIDRYRGLSAKTGYHIHFTPDEETMVTCDAGKIEQVICNLINNAVNYTGPNKQIFVRQINTPNGVRIEVQDTGAGIDKENLRMIFDKYYRSENHKREVVGTGLGLSIVKAIMKLHNYSYGVDSTLGKGSTFWFVIHQDKKEETHHAGTGSH</sequence>
<dbReference type="SMART" id="SM00388">
    <property type="entry name" value="HisKA"/>
    <property type="match status" value="1"/>
</dbReference>